<gene>
    <name evidence="2" type="ORF">GN157_14160</name>
</gene>
<keyword evidence="1" id="KW-0812">Transmembrane</keyword>
<dbReference type="Proteomes" id="UP000433945">
    <property type="component" value="Unassembled WGS sequence"/>
</dbReference>
<feature type="transmembrane region" description="Helical" evidence="1">
    <location>
        <begin position="362"/>
        <end position="384"/>
    </location>
</feature>
<feature type="transmembrane region" description="Helical" evidence="1">
    <location>
        <begin position="216"/>
        <end position="239"/>
    </location>
</feature>
<evidence type="ECO:0000313" key="3">
    <source>
        <dbReference type="Proteomes" id="UP000433945"/>
    </source>
</evidence>
<keyword evidence="3" id="KW-1185">Reference proteome</keyword>
<feature type="transmembrane region" description="Helical" evidence="1">
    <location>
        <begin position="164"/>
        <end position="184"/>
    </location>
</feature>
<keyword evidence="1" id="KW-1133">Transmembrane helix</keyword>
<dbReference type="OrthoDB" id="111691at2"/>
<keyword evidence="1" id="KW-0472">Membrane</keyword>
<dbReference type="PANTHER" id="PTHR34219:SF3">
    <property type="entry name" value="BLL7967 PROTEIN"/>
    <property type="match status" value="1"/>
</dbReference>
<dbReference type="Pfam" id="PF03929">
    <property type="entry name" value="PepSY_TM"/>
    <property type="match status" value="1"/>
</dbReference>
<dbReference type="AlphaFoldDB" id="A0A6N8HGI0"/>
<organism evidence="2 3">
    <name type="scientific">Flavobacterium rakeshii</name>
    <dbReference type="NCBI Taxonomy" id="1038845"/>
    <lineage>
        <taxon>Bacteria</taxon>
        <taxon>Pseudomonadati</taxon>
        <taxon>Bacteroidota</taxon>
        <taxon>Flavobacteriia</taxon>
        <taxon>Flavobacteriales</taxon>
        <taxon>Flavobacteriaceae</taxon>
        <taxon>Flavobacterium</taxon>
    </lineage>
</organism>
<dbReference type="EMBL" id="WOWP01000054">
    <property type="protein sequence ID" value="MUV04857.1"/>
    <property type="molecule type" value="Genomic_DNA"/>
</dbReference>
<name>A0A6N8HGI0_9FLAO</name>
<feature type="transmembrane region" description="Helical" evidence="1">
    <location>
        <begin position="21"/>
        <end position="43"/>
    </location>
</feature>
<dbReference type="PANTHER" id="PTHR34219">
    <property type="entry name" value="IRON-REGULATED INNER MEMBRANE PROTEIN-RELATED"/>
    <property type="match status" value="1"/>
</dbReference>
<accession>A0A6N8HGI0</accession>
<reference evidence="2 3" key="1">
    <citation type="submission" date="2019-12" db="EMBL/GenBank/DDBJ databases">
        <authorList>
            <person name="Sun J.-Q."/>
        </authorList>
    </citation>
    <scope>NUCLEOTIDE SEQUENCE [LARGE SCALE GENOMIC DNA]</scope>
    <source>
        <strain evidence="2 3">JCM 17928</strain>
    </source>
</reference>
<protein>
    <submittedName>
        <fullName evidence="2">PepSY domain-containing protein</fullName>
    </submittedName>
</protein>
<dbReference type="RefSeq" id="WP_157484167.1">
    <property type="nucleotide sequence ID" value="NZ_WOWP01000054.1"/>
</dbReference>
<comment type="caution">
    <text evidence="2">The sequence shown here is derived from an EMBL/GenBank/DDBJ whole genome shotgun (WGS) entry which is preliminary data.</text>
</comment>
<evidence type="ECO:0000313" key="2">
    <source>
        <dbReference type="EMBL" id="MUV04857.1"/>
    </source>
</evidence>
<sequence length="397" mass="45557">MSKQKGKKKKGFKHWVGKAHSWLGLASGLIVLLLSVTGCIYVFSQEINGAIRKSEIYVPEIKQTRLPVSQLWNETQKTLGDSIKINRVDVFNNPEKSVRFFCYKGAAEKNSIFYFRNIDYYYTVYTDPYTGKVLGIYDEKKDFFNIIKMLHWSLLLETEIGQPVVGWATFIFVIMLITGIILWWPKNKAARKQRFKFQWKDSTQWRRKNYDTHNILGFYISTIAVIIAFTGMVWAFTWFQAIVYVAGSQSLTPPEVKREQSVFVEKSDKDAALDIASEITRQRHNTADAFGLSKAADSTGVVNAYVQQYEGVYYVNHQLQFDQYTGKLLNERLHDEKNFGEKLITANYDIHVGAILGIPGKIIAFIASFISGLLPITGFLIWWGRKNKKAKSAKTKN</sequence>
<proteinExistence type="predicted"/>
<dbReference type="InterPro" id="IPR005625">
    <property type="entry name" value="PepSY-ass_TM"/>
</dbReference>
<evidence type="ECO:0000256" key="1">
    <source>
        <dbReference type="SAM" id="Phobius"/>
    </source>
</evidence>